<accession>A0A176W8L4</accession>
<evidence type="ECO:0000256" key="1">
    <source>
        <dbReference type="SAM" id="MobiDB-lite"/>
    </source>
</evidence>
<name>A0A176W8L4_MARPO</name>
<proteinExistence type="predicted"/>
<dbReference type="Proteomes" id="UP000077202">
    <property type="component" value="Unassembled WGS sequence"/>
</dbReference>
<comment type="caution">
    <text evidence="2">The sequence shown here is derived from an EMBL/GenBank/DDBJ whole genome shotgun (WGS) entry which is preliminary data.</text>
</comment>
<dbReference type="EMBL" id="LVLJ01001460">
    <property type="protein sequence ID" value="OAE29430.1"/>
    <property type="molecule type" value="Genomic_DNA"/>
</dbReference>
<organism evidence="2 3">
    <name type="scientific">Marchantia polymorpha subsp. ruderalis</name>
    <dbReference type="NCBI Taxonomy" id="1480154"/>
    <lineage>
        <taxon>Eukaryota</taxon>
        <taxon>Viridiplantae</taxon>
        <taxon>Streptophyta</taxon>
        <taxon>Embryophyta</taxon>
        <taxon>Marchantiophyta</taxon>
        <taxon>Marchantiopsida</taxon>
        <taxon>Marchantiidae</taxon>
        <taxon>Marchantiales</taxon>
        <taxon>Marchantiaceae</taxon>
        <taxon>Marchantia</taxon>
    </lineage>
</organism>
<feature type="compositionally biased region" description="Basic and acidic residues" evidence="1">
    <location>
        <begin position="61"/>
        <end position="72"/>
    </location>
</feature>
<feature type="compositionally biased region" description="Basic and acidic residues" evidence="1">
    <location>
        <begin position="84"/>
        <end position="94"/>
    </location>
</feature>
<evidence type="ECO:0000313" key="3">
    <source>
        <dbReference type="Proteomes" id="UP000077202"/>
    </source>
</evidence>
<protein>
    <submittedName>
        <fullName evidence="2">Uncharacterized protein</fullName>
    </submittedName>
</protein>
<feature type="region of interest" description="Disordered" evidence="1">
    <location>
        <begin position="21"/>
        <end position="94"/>
    </location>
</feature>
<dbReference type="AlphaFoldDB" id="A0A176W8L4"/>
<reference evidence="2" key="1">
    <citation type="submission" date="2016-03" db="EMBL/GenBank/DDBJ databases">
        <title>Mechanisms controlling the formation of the plant cell surface in tip-growing cells are functionally conserved among land plants.</title>
        <authorList>
            <person name="Honkanen S."/>
            <person name="Jones V.A."/>
            <person name="Morieri G."/>
            <person name="Champion C."/>
            <person name="Hetherington A.J."/>
            <person name="Kelly S."/>
            <person name="Saint-Marcoux D."/>
            <person name="Proust H."/>
            <person name="Prescott H."/>
            <person name="Dolan L."/>
        </authorList>
    </citation>
    <scope>NUCLEOTIDE SEQUENCE [LARGE SCALE GENOMIC DNA]</scope>
    <source>
        <tissue evidence="2">Whole gametophyte</tissue>
    </source>
</reference>
<evidence type="ECO:0000313" key="2">
    <source>
        <dbReference type="EMBL" id="OAE29430.1"/>
    </source>
</evidence>
<gene>
    <name evidence="2" type="ORF">AXG93_4548s1070</name>
</gene>
<sequence length="94" mass="10330">MGLLTKSKEKRFLKEVLIVKSREDTEEEDNVQAEEPPKRTAQGRCGTFGSIDGDPNGGRRRTFEGEEGDGKSKSSTFGANAIYGEERSTSAEDE</sequence>
<keyword evidence="3" id="KW-1185">Reference proteome</keyword>